<feature type="region of interest" description="Disordered" evidence="7">
    <location>
        <begin position="179"/>
        <end position="231"/>
    </location>
</feature>
<dbReference type="SUPFAM" id="SSF69000">
    <property type="entry name" value="FAD-dependent thiol oxidase"/>
    <property type="match status" value="1"/>
</dbReference>
<dbReference type="Proteomes" id="UP001360953">
    <property type="component" value="Unassembled WGS sequence"/>
</dbReference>
<sequence>MPHGASRRFVLLLILGAGLISVFFIASFRNQPQGTRHPNVLAGSAPPLAALDDTTLNGPAIAPKLGNETIKAELGRAAWKLLHTTFARFPDKPSDDEKVALKNYIHLFQRLYPCGECASHFATILEKYPPQVSSRSAAAAWGCHVHNQVNKRLQKPLFDCSNIGDFYDCGCAETPEEAAAKKKNKGVKKPDMPADRVEKISGDNGRDLDVEGILSGEKPLELEKEGPTRGG</sequence>
<dbReference type="InterPro" id="IPR039799">
    <property type="entry name" value="ALR/ERV"/>
</dbReference>
<gene>
    <name evidence="9" type="ORF">J3D65DRAFT_636267</name>
</gene>
<keyword evidence="3 6" id="KW-0274">FAD</keyword>
<feature type="domain" description="ERV/ALR sulfhydryl oxidase" evidence="8">
    <location>
        <begin position="67"/>
        <end position="167"/>
    </location>
</feature>
<keyword evidence="6" id="KW-0472">Membrane</keyword>
<evidence type="ECO:0000256" key="7">
    <source>
        <dbReference type="SAM" id="MobiDB-lite"/>
    </source>
</evidence>
<evidence type="ECO:0000256" key="6">
    <source>
        <dbReference type="RuleBase" id="RU371123"/>
    </source>
</evidence>
<evidence type="ECO:0000256" key="1">
    <source>
        <dbReference type="ARBA" id="ARBA00001974"/>
    </source>
</evidence>
<name>A0ABR1LEZ9_9PEZI</name>
<dbReference type="Gene3D" id="1.20.120.310">
    <property type="entry name" value="ERV/ALR sulfhydryl oxidase domain"/>
    <property type="match status" value="1"/>
</dbReference>
<dbReference type="EC" id="1.8.3.2" evidence="6"/>
<proteinExistence type="predicted"/>
<reference evidence="9 10" key="1">
    <citation type="submission" date="2024-04" db="EMBL/GenBank/DDBJ databases">
        <title>Phyllosticta paracitricarpa is synonymous to the EU quarantine fungus P. citricarpa based on phylogenomic analyses.</title>
        <authorList>
            <consortium name="Lawrence Berkeley National Laboratory"/>
            <person name="Van ingen-buijs V.A."/>
            <person name="Van westerhoven A.C."/>
            <person name="Haridas S."/>
            <person name="Skiadas P."/>
            <person name="Martin F."/>
            <person name="Groenewald J.Z."/>
            <person name="Crous P.W."/>
            <person name="Seidl M.F."/>
        </authorList>
    </citation>
    <scope>NUCLEOTIDE SEQUENCE [LARGE SCALE GENOMIC DNA]</scope>
    <source>
        <strain evidence="9 10">CPC 17464</strain>
    </source>
</reference>
<feature type="compositionally biased region" description="Basic and acidic residues" evidence="7">
    <location>
        <begin position="218"/>
        <end position="231"/>
    </location>
</feature>
<keyword evidence="4 6" id="KW-0560">Oxidoreductase</keyword>
<feature type="transmembrane region" description="Helical" evidence="6">
    <location>
        <begin position="9"/>
        <end position="28"/>
    </location>
</feature>
<keyword evidence="6" id="KW-1133">Transmembrane helix</keyword>
<comment type="cofactor">
    <cofactor evidence="1 6">
        <name>FAD</name>
        <dbReference type="ChEBI" id="CHEBI:57692"/>
    </cofactor>
</comment>
<dbReference type="PANTHER" id="PTHR12645">
    <property type="entry name" value="ALR/ERV"/>
    <property type="match status" value="1"/>
</dbReference>
<feature type="compositionally biased region" description="Basic and acidic residues" evidence="7">
    <location>
        <begin position="188"/>
        <end position="209"/>
    </location>
</feature>
<dbReference type="PANTHER" id="PTHR12645:SF1">
    <property type="entry name" value="FAD-LINKED SULFHYDRYL OXIDASE ERV2"/>
    <property type="match status" value="1"/>
</dbReference>
<keyword evidence="10" id="KW-1185">Reference proteome</keyword>
<dbReference type="InterPro" id="IPR017905">
    <property type="entry name" value="ERV/ALR_sulphydryl_oxidase"/>
</dbReference>
<evidence type="ECO:0000256" key="2">
    <source>
        <dbReference type="ARBA" id="ARBA00022630"/>
    </source>
</evidence>
<evidence type="ECO:0000256" key="3">
    <source>
        <dbReference type="ARBA" id="ARBA00022827"/>
    </source>
</evidence>
<evidence type="ECO:0000256" key="5">
    <source>
        <dbReference type="ARBA" id="ARBA00023157"/>
    </source>
</evidence>
<keyword evidence="2 6" id="KW-0285">Flavoprotein</keyword>
<accession>A0ABR1LEZ9</accession>
<keyword evidence="5" id="KW-1015">Disulfide bond</keyword>
<dbReference type="EMBL" id="JBBPEH010000011">
    <property type="protein sequence ID" value="KAK7532262.1"/>
    <property type="molecule type" value="Genomic_DNA"/>
</dbReference>
<dbReference type="GeneID" id="92034293"/>
<dbReference type="Pfam" id="PF04777">
    <property type="entry name" value="Evr1_Alr"/>
    <property type="match status" value="1"/>
</dbReference>
<dbReference type="RefSeq" id="XP_066651930.1">
    <property type="nucleotide sequence ID" value="XM_066801387.1"/>
</dbReference>
<dbReference type="PROSITE" id="PS51324">
    <property type="entry name" value="ERV_ALR"/>
    <property type="match status" value="1"/>
</dbReference>
<evidence type="ECO:0000313" key="9">
    <source>
        <dbReference type="EMBL" id="KAK7532262.1"/>
    </source>
</evidence>
<dbReference type="InterPro" id="IPR036774">
    <property type="entry name" value="ERV/ALR_sulphydryl_oxid_sf"/>
</dbReference>
<comment type="catalytic activity">
    <reaction evidence="6">
        <text>2 R'C(R)SH + O2 = R'C(R)S-S(R)CR' + H2O2</text>
        <dbReference type="Rhea" id="RHEA:17357"/>
        <dbReference type="ChEBI" id="CHEBI:15379"/>
        <dbReference type="ChEBI" id="CHEBI:16240"/>
        <dbReference type="ChEBI" id="CHEBI:16520"/>
        <dbReference type="ChEBI" id="CHEBI:17412"/>
        <dbReference type="EC" id="1.8.3.2"/>
    </reaction>
</comment>
<protein>
    <recommendedName>
        <fullName evidence="6">Sulfhydryl oxidase</fullName>
        <ecNumber evidence="6">1.8.3.2</ecNumber>
    </recommendedName>
</protein>
<comment type="caution">
    <text evidence="9">The sequence shown here is derived from an EMBL/GenBank/DDBJ whole genome shotgun (WGS) entry which is preliminary data.</text>
</comment>
<evidence type="ECO:0000259" key="8">
    <source>
        <dbReference type="PROSITE" id="PS51324"/>
    </source>
</evidence>
<organism evidence="9 10">
    <name type="scientific">Phyllosticta citribraziliensis</name>
    <dbReference type="NCBI Taxonomy" id="989973"/>
    <lineage>
        <taxon>Eukaryota</taxon>
        <taxon>Fungi</taxon>
        <taxon>Dikarya</taxon>
        <taxon>Ascomycota</taxon>
        <taxon>Pezizomycotina</taxon>
        <taxon>Dothideomycetes</taxon>
        <taxon>Dothideomycetes incertae sedis</taxon>
        <taxon>Botryosphaeriales</taxon>
        <taxon>Phyllostictaceae</taxon>
        <taxon>Phyllosticta</taxon>
    </lineage>
</organism>
<keyword evidence="6" id="KW-0812">Transmembrane</keyword>
<evidence type="ECO:0000256" key="4">
    <source>
        <dbReference type="ARBA" id="ARBA00023002"/>
    </source>
</evidence>
<evidence type="ECO:0000313" key="10">
    <source>
        <dbReference type="Proteomes" id="UP001360953"/>
    </source>
</evidence>